<sequence length="435" mass="48423">MQQDIVLKILSGPMFGVDVELPDDNVHLFFCDSDAIEQSNAGSVYQYAINTLLIPCAKGANEKILLRLSKQESDDHTDGVTEATAQRIPPEDLQTEAAVSEIAADDDSDIVGENSKLNADSQRVDIIPVPLNQPVNIGHAVIALKPACEEWSKEVTQYYYPVSAQNNDAQAQVIPVPVAEQKRRFAFKYAFGGLICLAGAAVLFALFTPNKVGTLKETLSPINPGISQHKSGKIYVLTQTQPEAVWAEKALRKSNLSASNINVIAETVELARMKRILSEHVIPFFNVKYNASTFTLNLQLSQERSAGRQHIDKTVRDLLIKEFPYLTTINIQRISDNEVLANAAERLKSMGLYSQKDIAANHVTFSISGEVDDVQLGTLRRQVNEFYDQYGDQYVKFVVNLNEDPLRNRTFKTGVDSYVVIPGNHWLYSDIFTTR</sequence>
<evidence type="ECO:0000256" key="1">
    <source>
        <dbReference type="SAM" id="Phobius"/>
    </source>
</evidence>
<organism evidence="2 3">
    <name type="scientific">Citrobacter amalonaticus</name>
    <dbReference type="NCBI Taxonomy" id="35703"/>
    <lineage>
        <taxon>Bacteria</taxon>
        <taxon>Pseudomonadati</taxon>
        <taxon>Pseudomonadota</taxon>
        <taxon>Gammaproteobacteria</taxon>
        <taxon>Enterobacterales</taxon>
        <taxon>Enterobacteriaceae</taxon>
        <taxon>Citrobacter</taxon>
    </lineage>
</organism>
<keyword evidence="1" id="KW-0812">Transmembrane</keyword>
<dbReference type="Gene3D" id="2.60.200.20">
    <property type="match status" value="1"/>
</dbReference>
<evidence type="ECO:0000313" key="2">
    <source>
        <dbReference type="EMBL" id="POU68095.1"/>
    </source>
</evidence>
<dbReference type="RefSeq" id="WP_103775014.1">
    <property type="nucleotide sequence ID" value="NZ_PQLX01000001.1"/>
</dbReference>
<dbReference type="EMBL" id="PQLX01000001">
    <property type="protein sequence ID" value="POU68095.1"/>
    <property type="molecule type" value="Genomic_DNA"/>
</dbReference>
<name>A0A2S4S2K4_CITAM</name>
<gene>
    <name evidence="2" type="ORF">C3430_03175</name>
</gene>
<proteinExistence type="predicted"/>
<dbReference type="Proteomes" id="UP000237003">
    <property type="component" value="Unassembled WGS sequence"/>
</dbReference>
<keyword evidence="1" id="KW-0472">Membrane</keyword>
<dbReference type="InterPro" id="IPR019029">
    <property type="entry name" value="T3SS_PrgH/EprH-like"/>
</dbReference>
<protein>
    <recommendedName>
        <fullName evidence="4">PrgH/EprH family type III secretion apparatus protein</fullName>
    </recommendedName>
</protein>
<dbReference type="Gene3D" id="3.30.70.1770">
    <property type="match status" value="1"/>
</dbReference>
<evidence type="ECO:0000313" key="3">
    <source>
        <dbReference type="Proteomes" id="UP000237003"/>
    </source>
</evidence>
<reference evidence="2 3" key="1">
    <citation type="submission" date="2018-01" db="EMBL/GenBank/DDBJ databases">
        <title>Complete genome sequences of 14 Citrobacter spp. isolated from plant in Canada.</title>
        <authorList>
            <person name="Bhandare S.G."/>
            <person name="Colavecchio A."/>
            <person name="Jeukens J."/>
            <person name="Emond-Rheault J.-G."/>
            <person name="Freschi L."/>
            <person name="Hamel J."/>
            <person name="Kukavica-Ibrulj I."/>
            <person name="Levesque R."/>
            <person name="Goodridge L."/>
        </authorList>
    </citation>
    <scope>NUCLEOTIDE SEQUENCE [LARGE SCALE GENOMIC DNA]</scope>
    <source>
        <strain evidence="2 3">S1285</strain>
    </source>
</reference>
<dbReference type="AlphaFoldDB" id="A0A2S4S2K4"/>
<evidence type="ECO:0008006" key="4">
    <source>
        <dbReference type="Google" id="ProtNLM"/>
    </source>
</evidence>
<dbReference type="GO" id="GO:0016020">
    <property type="term" value="C:membrane"/>
    <property type="evidence" value="ECO:0007669"/>
    <property type="project" value="InterPro"/>
</dbReference>
<dbReference type="OrthoDB" id="9035799at2"/>
<dbReference type="Pfam" id="PF09480">
    <property type="entry name" value="PrgH"/>
    <property type="match status" value="1"/>
</dbReference>
<feature type="transmembrane region" description="Helical" evidence="1">
    <location>
        <begin position="189"/>
        <end position="207"/>
    </location>
</feature>
<keyword evidence="1" id="KW-1133">Transmembrane helix</keyword>
<accession>A0A2S4S2K4</accession>
<comment type="caution">
    <text evidence="2">The sequence shown here is derived from an EMBL/GenBank/DDBJ whole genome shotgun (WGS) entry which is preliminary data.</text>
</comment>